<protein>
    <submittedName>
        <fullName evidence="1">Uncharacterized protein</fullName>
    </submittedName>
</protein>
<name>A0A8J9TDN4_PHATR</name>
<gene>
    <name evidence="1" type="ORF">PTTT1_LOCUS45343</name>
</gene>
<reference evidence="1" key="1">
    <citation type="submission" date="2022-02" db="EMBL/GenBank/DDBJ databases">
        <authorList>
            <person name="Giguere J D."/>
        </authorList>
    </citation>
    <scope>NUCLEOTIDE SEQUENCE</scope>
    <source>
        <strain evidence="1">CCAP 1055/1</strain>
    </source>
</reference>
<sequence length="184" mass="20767">MPESDERKEDEDVTVVNDDSSLAIGGRKGHVREIIHGNVLQLFRSFRWKAIPRCTGRYTCRDHEQVSHLTPLQMLQHIQSASSADGSPAKLRFDATEWKSWMLKLPGKTDELWVVPLDSANQTGIITYVKTKEVQDHVPERIATDPADTLNSKCYVHTLNTVSGFRRKLAALGLRVNELSIEMA</sequence>
<dbReference type="Proteomes" id="UP000836788">
    <property type="component" value="Chromosome 5"/>
</dbReference>
<dbReference type="EMBL" id="OU594946">
    <property type="protein sequence ID" value="CAG9290609.1"/>
    <property type="molecule type" value="Genomic_DNA"/>
</dbReference>
<proteinExistence type="predicted"/>
<accession>A0A8J9TDN4</accession>
<evidence type="ECO:0000313" key="1">
    <source>
        <dbReference type="EMBL" id="CAG9290609.1"/>
    </source>
</evidence>
<organism evidence="1">
    <name type="scientific">Phaeodactylum tricornutum</name>
    <name type="common">Diatom</name>
    <dbReference type="NCBI Taxonomy" id="2850"/>
    <lineage>
        <taxon>Eukaryota</taxon>
        <taxon>Sar</taxon>
        <taxon>Stramenopiles</taxon>
        <taxon>Ochrophyta</taxon>
        <taxon>Bacillariophyta</taxon>
        <taxon>Bacillariophyceae</taxon>
        <taxon>Bacillariophycidae</taxon>
        <taxon>Naviculales</taxon>
        <taxon>Phaeodactylaceae</taxon>
        <taxon>Phaeodactylum</taxon>
    </lineage>
</organism>
<dbReference type="AlphaFoldDB" id="A0A8J9TDN4"/>